<reference evidence="7" key="1">
    <citation type="submission" date="2022-01" db="EMBL/GenBank/DDBJ databases">
        <authorList>
            <person name="King R."/>
        </authorList>
    </citation>
    <scope>NUCLEOTIDE SEQUENCE</scope>
</reference>
<dbReference type="SUPFAM" id="SSF90123">
    <property type="entry name" value="ABC transporter transmembrane region"/>
    <property type="match status" value="1"/>
</dbReference>
<dbReference type="PANTHER" id="PTHR24221">
    <property type="entry name" value="ATP-BINDING CASSETTE SUB-FAMILY B"/>
    <property type="match status" value="1"/>
</dbReference>
<keyword evidence="4 5" id="KW-0472">Membrane</keyword>
<keyword evidence="3 5" id="KW-1133">Transmembrane helix</keyword>
<feature type="transmembrane region" description="Helical" evidence="5">
    <location>
        <begin position="84"/>
        <end position="101"/>
    </location>
</feature>
<dbReference type="AlphaFoldDB" id="A0A9N9T865"/>
<evidence type="ECO:0000256" key="2">
    <source>
        <dbReference type="ARBA" id="ARBA00022692"/>
    </source>
</evidence>
<dbReference type="CDD" id="cd18578">
    <property type="entry name" value="ABC_6TM_Pgp_ABCB1_D2_like"/>
    <property type="match status" value="1"/>
</dbReference>
<name>A0A9N9T865_DIABA</name>
<evidence type="ECO:0000259" key="6">
    <source>
        <dbReference type="PROSITE" id="PS50929"/>
    </source>
</evidence>
<comment type="subcellular location">
    <subcellularLocation>
        <location evidence="1">Membrane</location>
        <topology evidence="1">Multi-pass membrane protein</topology>
    </subcellularLocation>
</comment>
<dbReference type="InterPro" id="IPR036640">
    <property type="entry name" value="ABC1_TM_sf"/>
</dbReference>
<dbReference type="InterPro" id="IPR039421">
    <property type="entry name" value="Type_1_exporter"/>
</dbReference>
<dbReference type="Pfam" id="PF00664">
    <property type="entry name" value="ABC_membrane"/>
    <property type="match status" value="1"/>
</dbReference>
<evidence type="ECO:0000256" key="4">
    <source>
        <dbReference type="ARBA" id="ARBA00023136"/>
    </source>
</evidence>
<dbReference type="InterPro" id="IPR011527">
    <property type="entry name" value="ABC1_TM_dom"/>
</dbReference>
<feature type="domain" description="ABC transmembrane type-1" evidence="6">
    <location>
        <begin position="2"/>
        <end position="160"/>
    </location>
</feature>
<dbReference type="PANTHER" id="PTHR24221:SF645">
    <property type="entry name" value="LP14331P"/>
    <property type="match status" value="1"/>
</dbReference>
<evidence type="ECO:0000256" key="1">
    <source>
        <dbReference type="ARBA" id="ARBA00004141"/>
    </source>
</evidence>
<keyword evidence="8" id="KW-1185">Reference proteome</keyword>
<dbReference type="PROSITE" id="PS50929">
    <property type="entry name" value="ABC_TM1F"/>
    <property type="match status" value="1"/>
</dbReference>
<evidence type="ECO:0000313" key="7">
    <source>
        <dbReference type="EMBL" id="CAG9838845.1"/>
    </source>
</evidence>
<dbReference type="GO" id="GO:0016020">
    <property type="term" value="C:membrane"/>
    <property type="evidence" value="ECO:0007669"/>
    <property type="project" value="UniProtKB-SubCell"/>
</dbReference>
<keyword evidence="2 5" id="KW-0812">Transmembrane</keyword>
<sequence length="201" mass="22620">MYLLGIAGEKMTERVRSRLFKAIIYQEIGFFDKKTNGVGALCAKLSSDASNIQGATGIRVGTILQSIATFCLAIGLSMYYEWKLGLVTAAFTPVILIAMFFERRNTRGGNDSRDSALQKSTRTAVEAVGNIRTVASLGLEEKFQQIYESELMPHYKSSLKNGSLEINCVWSFQKFVVLRLCYRHVLRRIFDKGWIALRQSI</sequence>
<evidence type="ECO:0000256" key="3">
    <source>
        <dbReference type="ARBA" id="ARBA00022989"/>
    </source>
</evidence>
<gene>
    <name evidence="7" type="ORF">DIABBA_LOCUS11672</name>
</gene>
<accession>A0A9N9T865</accession>
<evidence type="ECO:0000313" key="8">
    <source>
        <dbReference type="Proteomes" id="UP001153709"/>
    </source>
</evidence>
<dbReference type="EMBL" id="OU898283">
    <property type="protein sequence ID" value="CAG9838845.1"/>
    <property type="molecule type" value="Genomic_DNA"/>
</dbReference>
<evidence type="ECO:0000256" key="5">
    <source>
        <dbReference type="SAM" id="Phobius"/>
    </source>
</evidence>
<proteinExistence type="predicted"/>
<dbReference type="Gene3D" id="1.20.1560.10">
    <property type="entry name" value="ABC transporter type 1, transmembrane domain"/>
    <property type="match status" value="1"/>
</dbReference>
<dbReference type="GO" id="GO:0140359">
    <property type="term" value="F:ABC-type transporter activity"/>
    <property type="evidence" value="ECO:0007669"/>
    <property type="project" value="InterPro"/>
</dbReference>
<protein>
    <recommendedName>
        <fullName evidence="6">ABC transmembrane type-1 domain-containing protein</fullName>
    </recommendedName>
</protein>
<dbReference type="Proteomes" id="UP001153709">
    <property type="component" value="Chromosome 8"/>
</dbReference>
<organism evidence="7 8">
    <name type="scientific">Diabrotica balteata</name>
    <name type="common">Banded cucumber beetle</name>
    <dbReference type="NCBI Taxonomy" id="107213"/>
    <lineage>
        <taxon>Eukaryota</taxon>
        <taxon>Metazoa</taxon>
        <taxon>Ecdysozoa</taxon>
        <taxon>Arthropoda</taxon>
        <taxon>Hexapoda</taxon>
        <taxon>Insecta</taxon>
        <taxon>Pterygota</taxon>
        <taxon>Neoptera</taxon>
        <taxon>Endopterygota</taxon>
        <taxon>Coleoptera</taxon>
        <taxon>Polyphaga</taxon>
        <taxon>Cucujiformia</taxon>
        <taxon>Chrysomeloidea</taxon>
        <taxon>Chrysomelidae</taxon>
        <taxon>Galerucinae</taxon>
        <taxon>Diabroticina</taxon>
        <taxon>Diabroticites</taxon>
        <taxon>Diabrotica</taxon>
    </lineage>
</organism>
<feature type="transmembrane region" description="Helical" evidence="5">
    <location>
        <begin position="60"/>
        <end position="78"/>
    </location>
</feature>
<dbReference type="OrthoDB" id="6500128at2759"/>
<dbReference type="GO" id="GO:0005524">
    <property type="term" value="F:ATP binding"/>
    <property type="evidence" value="ECO:0007669"/>
    <property type="project" value="InterPro"/>
</dbReference>